<dbReference type="GO" id="GO:0004722">
    <property type="term" value="F:protein serine/threonine phosphatase activity"/>
    <property type="evidence" value="ECO:0007669"/>
    <property type="project" value="UniProtKB-EC"/>
</dbReference>
<gene>
    <name evidence="7" type="ORF">BDA96_02G272900</name>
</gene>
<comment type="catalytic activity">
    <reaction evidence="5">
        <text>O-phospho-L-threonyl-[protein] + H2O = L-threonyl-[protein] + phosphate</text>
        <dbReference type="Rhea" id="RHEA:47004"/>
        <dbReference type="Rhea" id="RHEA-COMP:11060"/>
        <dbReference type="Rhea" id="RHEA-COMP:11605"/>
        <dbReference type="ChEBI" id="CHEBI:15377"/>
        <dbReference type="ChEBI" id="CHEBI:30013"/>
        <dbReference type="ChEBI" id="CHEBI:43474"/>
        <dbReference type="ChEBI" id="CHEBI:61977"/>
        <dbReference type="EC" id="3.1.3.16"/>
    </reaction>
</comment>
<dbReference type="Gene3D" id="3.60.40.10">
    <property type="entry name" value="PPM-type phosphatase domain"/>
    <property type="match status" value="1"/>
</dbReference>
<feature type="domain" description="PPM-type phosphatase" evidence="6">
    <location>
        <begin position="1"/>
        <end position="203"/>
    </location>
</feature>
<proteinExistence type="predicted"/>
<dbReference type="EC" id="3.1.3.16" evidence="1"/>
<dbReference type="SUPFAM" id="SSF81606">
    <property type="entry name" value="PP2C-like"/>
    <property type="match status" value="1"/>
</dbReference>
<reference evidence="7" key="2">
    <citation type="submission" date="2020-10" db="EMBL/GenBank/DDBJ databases">
        <authorList>
            <person name="Cooper E.A."/>
            <person name="Brenton Z.W."/>
            <person name="Flinn B.S."/>
            <person name="Jenkins J."/>
            <person name="Shu S."/>
            <person name="Flowers D."/>
            <person name="Luo F."/>
            <person name="Wang Y."/>
            <person name="Xia P."/>
            <person name="Barry K."/>
            <person name="Daum C."/>
            <person name="Lipzen A."/>
            <person name="Yoshinaga Y."/>
            <person name="Schmutz J."/>
            <person name="Saski C."/>
            <person name="Vermerris W."/>
            <person name="Kresovich S."/>
        </authorList>
    </citation>
    <scope>NUCLEOTIDE SEQUENCE</scope>
</reference>
<evidence type="ECO:0000256" key="1">
    <source>
        <dbReference type="ARBA" id="ARBA00013081"/>
    </source>
</evidence>
<dbReference type="Proteomes" id="UP000807115">
    <property type="component" value="Chromosome 2"/>
</dbReference>
<sequence>MHELLAEELVVAADDMSWTAAMDRSFARMDSEVMSVGGRAAASGACRCDAHKCDHVGSTAMVAVVEERRVVVANCGDSRAVLCCGGDGAPSVPLSSDHKLDRPDELARIEAAGEREGARVLGVSYVSSVPEVTVTNRSNGDECLILASDGLWDVVSNKAACEVARACLRRGRAKWCAEAAALLTKLALARRSSDNVSVIVVVC</sequence>
<keyword evidence="2" id="KW-0378">Hydrolase</keyword>
<dbReference type="CDD" id="cd00143">
    <property type="entry name" value="PP2Cc"/>
    <property type="match status" value="1"/>
</dbReference>
<comment type="caution">
    <text evidence="7">The sequence shown here is derived from an EMBL/GenBank/DDBJ whole genome shotgun (WGS) entry which is preliminary data.</text>
</comment>
<evidence type="ECO:0000256" key="3">
    <source>
        <dbReference type="ARBA" id="ARBA00022912"/>
    </source>
</evidence>
<evidence type="ECO:0000313" key="7">
    <source>
        <dbReference type="EMBL" id="KAG0544408.1"/>
    </source>
</evidence>
<protein>
    <recommendedName>
        <fullName evidence="1">protein-serine/threonine phosphatase</fullName>
        <ecNumber evidence="1">3.1.3.16</ecNumber>
    </recommendedName>
</protein>
<name>A0A921UU82_SORBI</name>
<comment type="catalytic activity">
    <reaction evidence="4">
        <text>O-phospho-L-seryl-[protein] + H2O = L-seryl-[protein] + phosphate</text>
        <dbReference type="Rhea" id="RHEA:20629"/>
        <dbReference type="Rhea" id="RHEA-COMP:9863"/>
        <dbReference type="Rhea" id="RHEA-COMP:11604"/>
        <dbReference type="ChEBI" id="CHEBI:15377"/>
        <dbReference type="ChEBI" id="CHEBI:29999"/>
        <dbReference type="ChEBI" id="CHEBI:43474"/>
        <dbReference type="ChEBI" id="CHEBI:83421"/>
        <dbReference type="EC" id="3.1.3.16"/>
    </reaction>
</comment>
<organism evidence="7 8">
    <name type="scientific">Sorghum bicolor</name>
    <name type="common">Sorghum</name>
    <name type="synonym">Sorghum vulgare</name>
    <dbReference type="NCBI Taxonomy" id="4558"/>
    <lineage>
        <taxon>Eukaryota</taxon>
        <taxon>Viridiplantae</taxon>
        <taxon>Streptophyta</taxon>
        <taxon>Embryophyta</taxon>
        <taxon>Tracheophyta</taxon>
        <taxon>Spermatophyta</taxon>
        <taxon>Magnoliopsida</taxon>
        <taxon>Liliopsida</taxon>
        <taxon>Poales</taxon>
        <taxon>Poaceae</taxon>
        <taxon>PACMAD clade</taxon>
        <taxon>Panicoideae</taxon>
        <taxon>Andropogonodae</taxon>
        <taxon>Andropogoneae</taxon>
        <taxon>Sorghinae</taxon>
        <taxon>Sorghum</taxon>
    </lineage>
</organism>
<dbReference type="SMART" id="SM00332">
    <property type="entry name" value="PP2Cc"/>
    <property type="match status" value="1"/>
</dbReference>
<evidence type="ECO:0000256" key="2">
    <source>
        <dbReference type="ARBA" id="ARBA00022801"/>
    </source>
</evidence>
<dbReference type="PROSITE" id="PS51746">
    <property type="entry name" value="PPM_2"/>
    <property type="match status" value="1"/>
</dbReference>
<evidence type="ECO:0000256" key="5">
    <source>
        <dbReference type="ARBA" id="ARBA00048336"/>
    </source>
</evidence>
<dbReference type="AlphaFoldDB" id="A0A921UU82"/>
<keyword evidence="3" id="KW-0904">Protein phosphatase</keyword>
<dbReference type="InterPro" id="IPR036457">
    <property type="entry name" value="PPM-type-like_dom_sf"/>
</dbReference>
<accession>A0A921UU82</accession>
<evidence type="ECO:0000256" key="4">
    <source>
        <dbReference type="ARBA" id="ARBA00047761"/>
    </source>
</evidence>
<reference evidence="7" key="1">
    <citation type="journal article" date="2019" name="BMC Genomics">
        <title>A new reference genome for Sorghum bicolor reveals high levels of sequence similarity between sweet and grain genotypes: implications for the genetics of sugar metabolism.</title>
        <authorList>
            <person name="Cooper E.A."/>
            <person name="Brenton Z.W."/>
            <person name="Flinn B.S."/>
            <person name="Jenkins J."/>
            <person name="Shu S."/>
            <person name="Flowers D."/>
            <person name="Luo F."/>
            <person name="Wang Y."/>
            <person name="Xia P."/>
            <person name="Barry K."/>
            <person name="Daum C."/>
            <person name="Lipzen A."/>
            <person name="Yoshinaga Y."/>
            <person name="Schmutz J."/>
            <person name="Saski C."/>
            <person name="Vermerris W."/>
            <person name="Kresovich S."/>
        </authorList>
    </citation>
    <scope>NUCLEOTIDE SEQUENCE</scope>
</reference>
<dbReference type="PANTHER" id="PTHR47992">
    <property type="entry name" value="PROTEIN PHOSPHATASE"/>
    <property type="match status" value="1"/>
</dbReference>
<evidence type="ECO:0000313" key="8">
    <source>
        <dbReference type="Proteomes" id="UP000807115"/>
    </source>
</evidence>
<evidence type="ECO:0000259" key="6">
    <source>
        <dbReference type="PROSITE" id="PS51746"/>
    </source>
</evidence>
<dbReference type="EMBL" id="CM027681">
    <property type="protein sequence ID" value="KAG0544408.1"/>
    <property type="molecule type" value="Genomic_DNA"/>
</dbReference>
<dbReference type="InterPro" id="IPR001932">
    <property type="entry name" value="PPM-type_phosphatase-like_dom"/>
</dbReference>
<dbReference type="InterPro" id="IPR015655">
    <property type="entry name" value="PP2C"/>
</dbReference>
<dbReference type="Pfam" id="PF00481">
    <property type="entry name" value="PP2C"/>
    <property type="match status" value="1"/>
</dbReference>